<dbReference type="InterPro" id="IPR049883">
    <property type="entry name" value="NOTCH1_EGF-like"/>
</dbReference>
<dbReference type="AlphaFoldDB" id="A0AAV5SDB9"/>
<dbReference type="InterPro" id="IPR000152">
    <property type="entry name" value="EGF-type_Asp/Asn_hydroxyl_site"/>
</dbReference>
<dbReference type="Gene3D" id="3.30.70.3310">
    <property type="match status" value="1"/>
</dbReference>
<accession>A0AAV5SDB9</accession>
<dbReference type="InterPro" id="IPR051022">
    <property type="entry name" value="Notch_Cell-Fate_Det"/>
</dbReference>
<evidence type="ECO:0000313" key="7">
    <source>
        <dbReference type="Proteomes" id="UP001432027"/>
    </source>
</evidence>
<feature type="domain" description="EGF-like" evidence="5">
    <location>
        <begin position="44"/>
        <end position="80"/>
    </location>
</feature>
<dbReference type="SMART" id="SM00181">
    <property type="entry name" value="EGF"/>
    <property type="match status" value="3"/>
</dbReference>
<dbReference type="InterPro" id="IPR018097">
    <property type="entry name" value="EGF_Ca-bd_CS"/>
</dbReference>
<dbReference type="PROSITE" id="PS00010">
    <property type="entry name" value="ASX_HYDROXYL"/>
    <property type="match status" value="1"/>
</dbReference>
<dbReference type="PROSITE" id="PS01187">
    <property type="entry name" value="EGF_CA"/>
    <property type="match status" value="1"/>
</dbReference>
<name>A0AAV5SDB9_9BILA</name>
<dbReference type="InterPro" id="IPR013032">
    <property type="entry name" value="EGF-like_CS"/>
</dbReference>
<dbReference type="Pfam" id="PF06816">
    <property type="entry name" value="NOD"/>
    <property type="match status" value="1"/>
</dbReference>
<comment type="caution">
    <text evidence="6">The sequence shown here is derived from an EMBL/GenBank/DDBJ whole genome shotgun (WGS) entry which is preliminary data.</text>
</comment>
<reference evidence="6" key="1">
    <citation type="submission" date="2023-10" db="EMBL/GenBank/DDBJ databases">
        <title>Genome assembly of Pristionchus species.</title>
        <authorList>
            <person name="Yoshida K."/>
            <person name="Sommer R.J."/>
        </authorList>
    </citation>
    <scope>NUCLEOTIDE SEQUENCE</scope>
    <source>
        <strain evidence="6">RS0144</strain>
    </source>
</reference>
<gene>
    <name evidence="6" type="ORF">PENTCL1PPCAC_1539</name>
</gene>
<dbReference type="SMART" id="SM00179">
    <property type="entry name" value="EGF_CA"/>
    <property type="match status" value="1"/>
</dbReference>
<evidence type="ECO:0000256" key="2">
    <source>
        <dbReference type="ARBA" id="ARBA00022737"/>
    </source>
</evidence>
<feature type="non-terminal residue" evidence="6">
    <location>
        <position position="1"/>
    </location>
</feature>
<evidence type="ECO:0000313" key="6">
    <source>
        <dbReference type="EMBL" id="GMS79364.1"/>
    </source>
</evidence>
<feature type="domain" description="EGF-like" evidence="5">
    <location>
        <begin position="83"/>
        <end position="123"/>
    </location>
</feature>
<feature type="non-terminal residue" evidence="6">
    <location>
        <position position="286"/>
    </location>
</feature>
<feature type="disulfide bond" evidence="4">
    <location>
        <begin position="113"/>
        <end position="122"/>
    </location>
</feature>
<keyword evidence="7" id="KW-1185">Reference proteome</keyword>
<dbReference type="Pfam" id="PF07645">
    <property type="entry name" value="EGF_CA"/>
    <property type="match status" value="1"/>
</dbReference>
<feature type="disulfide bond" evidence="4">
    <location>
        <begin position="33"/>
        <end position="42"/>
    </location>
</feature>
<dbReference type="InterPro" id="IPR011656">
    <property type="entry name" value="Notch_NODP_dom"/>
</dbReference>
<evidence type="ECO:0000256" key="3">
    <source>
        <dbReference type="ARBA" id="ARBA00023157"/>
    </source>
</evidence>
<feature type="domain" description="EGF-like" evidence="5">
    <location>
        <begin position="7"/>
        <end position="43"/>
    </location>
</feature>
<dbReference type="Pfam" id="PF12661">
    <property type="entry name" value="hEGF"/>
    <property type="match status" value="1"/>
</dbReference>
<dbReference type="CDD" id="cd00054">
    <property type="entry name" value="EGF_CA"/>
    <property type="match status" value="2"/>
</dbReference>
<sequence length="286" mass="32206">GERCDEDMDECLHSPCAEGSICHNTNGSYECICPKGRTGNRCEAASCSRDQECLNGGFCELVSSHNECICQPDFDGPNCERNYTDPCASPNQCPEYQVCLRNRSEMRGFSCVCRPGLSGRFCDTPIDNHQDIPYNDEDTVTEKTTHTMTDVPIVVYVSPEYLVRKVDDLLNPLSQRLRTTVKIKTTNGEMDVFEWNSITGQGARVGFGARSDARAEYRNRAKRHVQMEQNGVLVILQRNRFQIDLAECSKRCFKDAQDVAQYLAAMEVNEPLNPAMPIHIPLIMKD</sequence>
<dbReference type="SUPFAM" id="SSF57196">
    <property type="entry name" value="EGF/Laminin"/>
    <property type="match status" value="3"/>
</dbReference>
<organism evidence="6 7">
    <name type="scientific">Pristionchus entomophagus</name>
    <dbReference type="NCBI Taxonomy" id="358040"/>
    <lineage>
        <taxon>Eukaryota</taxon>
        <taxon>Metazoa</taxon>
        <taxon>Ecdysozoa</taxon>
        <taxon>Nematoda</taxon>
        <taxon>Chromadorea</taxon>
        <taxon>Rhabditida</taxon>
        <taxon>Rhabditina</taxon>
        <taxon>Diplogasteromorpha</taxon>
        <taxon>Diplogasteroidea</taxon>
        <taxon>Neodiplogasteridae</taxon>
        <taxon>Pristionchus</taxon>
    </lineage>
</organism>
<dbReference type="GO" id="GO:0030154">
    <property type="term" value="P:cell differentiation"/>
    <property type="evidence" value="ECO:0007669"/>
    <property type="project" value="InterPro"/>
</dbReference>
<keyword evidence="3 4" id="KW-1015">Disulfide bond</keyword>
<dbReference type="InterPro" id="IPR001881">
    <property type="entry name" value="EGF-like_Ca-bd_dom"/>
</dbReference>
<dbReference type="PANTHER" id="PTHR24049">
    <property type="entry name" value="CRUMBS FAMILY MEMBER"/>
    <property type="match status" value="1"/>
</dbReference>
<dbReference type="GO" id="GO:0005509">
    <property type="term" value="F:calcium ion binding"/>
    <property type="evidence" value="ECO:0007669"/>
    <property type="project" value="InterPro"/>
</dbReference>
<dbReference type="GO" id="GO:0016020">
    <property type="term" value="C:membrane"/>
    <property type="evidence" value="ECO:0007669"/>
    <property type="project" value="UniProtKB-SubCell"/>
</dbReference>
<dbReference type="FunFam" id="2.10.25.10:FF:000125">
    <property type="entry name" value="Neurogenic locus notch protein-like"/>
    <property type="match status" value="1"/>
</dbReference>
<dbReference type="Gene3D" id="2.10.25.10">
    <property type="entry name" value="Laminin"/>
    <property type="match status" value="3"/>
</dbReference>
<evidence type="ECO:0000256" key="1">
    <source>
        <dbReference type="ARBA" id="ARBA00022536"/>
    </source>
</evidence>
<dbReference type="PROSITE" id="PS50026">
    <property type="entry name" value="EGF_3"/>
    <property type="match status" value="3"/>
</dbReference>
<evidence type="ECO:0000256" key="4">
    <source>
        <dbReference type="PROSITE-ProRule" id="PRU00076"/>
    </source>
</evidence>
<evidence type="ECO:0000259" key="5">
    <source>
        <dbReference type="PROSITE" id="PS50026"/>
    </source>
</evidence>
<dbReference type="InterPro" id="IPR010660">
    <property type="entry name" value="Notch_NOD_dom"/>
</dbReference>
<dbReference type="EMBL" id="BTSX01000001">
    <property type="protein sequence ID" value="GMS79364.1"/>
    <property type="molecule type" value="Genomic_DNA"/>
</dbReference>
<comment type="caution">
    <text evidence="4">Lacks conserved residue(s) required for the propagation of feature annotation.</text>
</comment>
<keyword evidence="1 4" id="KW-0245">EGF-like domain</keyword>
<proteinExistence type="predicted"/>
<keyword evidence="2" id="KW-0677">Repeat</keyword>
<dbReference type="PROSITE" id="PS00022">
    <property type="entry name" value="EGF_1"/>
    <property type="match status" value="3"/>
</dbReference>
<dbReference type="Pfam" id="PF07684">
    <property type="entry name" value="NODP"/>
    <property type="match status" value="1"/>
</dbReference>
<feature type="disulfide bond" evidence="4">
    <location>
        <begin position="70"/>
        <end position="79"/>
    </location>
</feature>
<dbReference type="Proteomes" id="UP001432027">
    <property type="component" value="Unassembled WGS sequence"/>
</dbReference>
<dbReference type="GO" id="GO:0007219">
    <property type="term" value="P:Notch signaling pathway"/>
    <property type="evidence" value="ECO:0007669"/>
    <property type="project" value="InterPro"/>
</dbReference>
<protein>
    <recommendedName>
        <fullName evidence="5">EGF-like domain-containing protein</fullName>
    </recommendedName>
</protein>
<dbReference type="InterPro" id="IPR000742">
    <property type="entry name" value="EGF"/>
</dbReference>